<dbReference type="AlphaFoldDB" id="A0A381S2C7"/>
<reference evidence="1" key="1">
    <citation type="submission" date="2018-05" db="EMBL/GenBank/DDBJ databases">
        <authorList>
            <person name="Lanie J.A."/>
            <person name="Ng W.-L."/>
            <person name="Kazmierczak K.M."/>
            <person name="Andrzejewski T.M."/>
            <person name="Davidsen T.M."/>
            <person name="Wayne K.J."/>
            <person name="Tettelin H."/>
            <person name="Glass J.I."/>
            <person name="Rusch D."/>
            <person name="Podicherti R."/>
            <person name="Tsui H.-C.T."/>
            <person name="Winkler M.E."/>
        </authorList>
    </citation>
    <scope>NUCLEOTIDE SEQUENCE</scope>
</reference>
<accession>A0A381S2C7</accession>
<feature type="non-terminal residue" evidence="1">
    <location>
        <position position="1"/>
    </location>
</feature>
<sequence>KELLLYKEPKSLDASVPIKPSLNKYKKWDSRFLVKINKPCEGMVRELGKDGIKFLKTKKIVGKNGYDNVPISAFYSAPSFWNKKGLISAPFLGYLIKGQTVLYIRNIDLLH</sequence>
<organism evidence="1">
    <name type="scientific">marine metagenome</name>
    <dbReference type="NCBI Taxonomy" id="408172"/>
    <lineage>
        <taxon>unclassified sequences</taxon>
        <taxon>metagenomes</taxon>
        <taxon>ecological metagenomes</taxon>
    </lineage>
</organism>
<name>A0A381S2C7_9ZZZZ</name>
<dbReference type="EMBL" id="UINC01002522">
    <property type="protein sequence ID" value="SUZ97579.1"/>
    <property type="molecule type" value="Genomic_DNA"/>
</dbReference>
<protein>
    <submittedName>
        <fullName evidence="1">Uncharacterized protein</fullName>
    </submittedName>
</protein>
<proteinExistence type="predicted"/>
<gene>
    <name evidence="1" type="ORF">METZ01_LOCUS50433</name>
</gene>
<evidence type="ECO:0000313" key="1">
    <source>
        <dbReference type="EMBL" id="SUZ97579.1"/>
    </source>
</evidence>